<organism evidence="1 2">
    <name type="scientific">Actinoplanes xinjiangensis</name>
    <dbReference type="NCBI Taxonomy" id="512350"/>
    <lineage>
        <taxon>Bacteria</taxon>
        <taxon>Bacillati</taxon>
        <taxon>Actinomycetota</taxon>
        <taxon>Actinomycetes</taxon>
        <taxon>Micromonosporales</taxon>
        <taxon>Micromonosporaceae</taxon>
        <taxon>Actinoplanes</taxon>
    </lineage>
</organism>
<protein>
    <submittedName>
        <fullName evidence="1">Uncharacterized protein</fullName>
    </submittedName>
</protein>
<evidence type="ECO:0000313" key="1">
    <source>
        <dbReference type="EMBL" id="PWK40082.1"/>
    </source>
</evidence>
<reference evidence="1 2" key="1">
    <citation type="submission" date="2018-05" db="EMBL/GenBank/DDBJ databases">
        <title>Genomic Encyclopedia of Archaeal and Bacterial Type Strains, Phase II (KMG-II): from individual species to whole genera.</title>
        <authorList>
            <person name="Goeker M."/>
        </authorList>
    </citation>
    <scope>NUCLEOTIDE SEQUENCE [LARGE SCALE GENOMIC DNA]</scope>
    <source>
        <strain evidence="1 2">DSM 45184</strain>
    </source>
</reference>
<name>A0A316FP43_9ACTN</name>
<sequence>MPLSLRAFYEFVGTVNFMQSANQLVQWHKRENAPEPVPELSYAGEYDPLVVQSLDNEDAEWDQRQGRSAWYLAPDECHKANYSGGMNYHVLLPDNGADFQIYGMICNEEDQFGDWFVDYLRETFRGGGFRGGIAIDDDEVAGRELPDLAFTRRLAAGLQELGDERSTPEG</sequence>
<comment type="caution">
    <text evidence="1">The sequence shown here is derived from an EMBL/GenBank/DDBJ whole genome shotgun (WGS) entry which is preliminary data.</text>
</comment>
<dbReference type="Proteomes" id="UP000245697">
    <property type="component" value="Unassembled WGS sequence"/>
</dbReference>
<evidence type="ECO:0000313" key="2">
    <source>
        <dbReference type="Proteomes" id="UP000245697"/>
    </source>
</evidence>
<dbReference type="AlphaFoldDB" id="A0A316FP43"/>
<keyword evidence="2" id="KW-1185">Reference proteome</keyword>
<gene>
    <name evidence="1" type="ORF">BC793_12021</name>
</gene>
<proteinExistence type="predicted"/>
<dbReference type="EMBL" id="QGGR01000020">
    <property type="protein sequence ID" value="PWK40082.1"/>
    <property type="molecule type" value="Genomic_DNA"/>
</dbReference>
<accession>A0A316FP43</accession>